<feature type="non-terminal residue" evidence="2">
    <location>
        <position position="98"/>
    </location>
</feature>
<sequence length="98" mass="10676">SSYNGTVVLMGQAPTQDLINQIEQRARAIDGVKTIHNQIKAKEPLSVTQISNDSWITTKVKSALLTDSDLNGVKVKVITEDGDVFLFGYVTAQQGERA</sequence>
<proteinExistence type="predicted"/>
<evidence type="ECO:0000313" key="3">
    <source>
        <dbReference type="Proteomes" id="UP000214596"/>
    </source>
</evidence>
<comment type="caution">
    <text evidence="2">The sequence shown here is derived from an EMBL/GenBank/DDBJ whole genome shotgun (WGS) entry which is preliminary data.</text>
</comment>
<organism evidence="2 3">
    <name type="scientific">Vibrio parahaemolyticus</name>
    <dbReference type="NCBI Taxonomy" id="670"/>
    <lineage>
        <taxon>Bacteria</taxon>
        <taxon>Pseudomonadati</taxon>
        <taxon>Pseudomonadota</taxon>
        <taxon>Gammaproteobacteria</taxon>
        <taxon>Vibrionales</taxon>
        <taxon>Vibrionaceae</taxon>
        <taxon>Vibrio</taxon>
    </lineage>
</organism>
<accession>A0A227J2Z1</accession>
<gene>
    <name evidence="2" type="ORF">CA163_31540</name>
</gene>
<evidence type="ECO:0000313" key="2">
    <source>
        <dbReference type="EMBL" id="OXE28887.1"/>
    </source>
</evidence>
<dbReference type="InterPro" id="IPR051686">
    <property type="entry name" value="Lipoprotein_DolP"/>
</dbReference>
<feature type="domain" description="BON" evidence="1">
    <location>
        <begin position="52"/>
        <end position="98"/>
    </location>
</feature>
<evidence type="ECO:0000259" key="1">
    <source>
        <dbReference type="PROSITE" id="PS50914"/>
    </source>
</evidence>
<dbReference type="PANTHER" id="PTHR34606:SF4">
    <property type="entry name" value="OUTER MEMBRANE LIPOPROTEIN DOLP"/>
    <property type="match status" value="1"/>
</dbReference>
<dbReference type="PROSITE" id="PS50914">
    <property type="entry name" value="BON"/>
    <property type="match status" value="2"/>
</dbReference>
<name>A0A227J2Z1_VIBPH</name>
<feature type="domain" description="BON" evidence="1">
    <location>
        <begin position="1"/>
        <end position="43"/>
    </location>
</feature>
<dbReference type="STRING" id="670.ACZ92_15430"/>
<feature type="non-terminal residue" evidence="2">
    <location>
        <position position="1"/>
    </location>
</feature>
<reference evidence="2 3" key="1">
    <citation type="journal article" date="2017" name="Appl. Environ. Microbiol.">
        <title>Parallel evolution of two clades of a major Atlantic endemic Vibrio parahaemolyticus pathogen lineage by independent acquisition of related pathogenicity islands.</title>
        <authorList>
            <person name="Xu F."/>
            <person name="Gonzalez-Escalona N."/>
            <person name="Drees K.P."/>
            <person name="Sebra R.P."/>
            <person name="Cooper V.S."/>
            <person name="Jones S.H."/>
            <person name="Whistler C.A."/>
        </authorList>
    </citation>
    <scope>NUCLEOTIDE SEQUENCE [LARGE SCALE GENOMIC DNA]</scope>
    <source>
        <strain evidence="2 3">MAVP-3</strain>
    </source>
</reference>
<dbReference type="InterPro" id="IPR007055">
    <property type="entry name" value="BON_dom"/>
</dbReference>
<dbReference type="Proteomes" id="UP000214596">
    <property type="component" value="Unassembled WGS sequence"/>
</dbReference>
<protein>
    <submittedName>
        <fullName evidence="2">Hemolysin</fullName>
    </submittedName>
</protein>
<dbReference type="EMBL" id="NIXT01003865">
    <property type="protein sequence ID" value="OXE28887.1"/>
    <property type="molecule type" value="Genomic_DNA"/>
</dbReference>
<dbReference type="Pfam" id="PF04972">
    <property type="entry name" value="BON"/>
    <property type="match status" value="2"/>
</dbReference>
<dbReference type="PANTHER" id="PTHR34606">
    <property type="entry name" value="BON DOMAIN-CONTAINING PROTEIN"/>
    <property type="match status" value="1"/>
</dbReference>
<dbReference type="AlphaFoldDB" id="A0A227J2Z1"/>